<dbReference type="GO" id="GO:0016538">
    <property type="term" value="F:cyclin-dependent protein serine/threonine kinase regulator activity"/>
    <property type="evidence" value="ECO:0007669"/>
    <property type="project" value="InterPro"/>
</dbReference>
<dbReference type="Pfam" id="PF00134">
    <property type="entry name" value="Cyclin_N"/>
    <property type="match status" value="1"/>
</dbReference>
<protein>
    <recommendedName>
        <fullName evidence="2">Cyclin-like domain-containing protein</fullName>
    </recommendedName>
</protein>
<dbReference type="InterPro" id="IPR013763">
    <property type="entry name" value="Cyclin-like_dom"/>
</dbReference>
<dbReference type="AlphaFoldDB" id="A0A1E4TTW6"/>
<keyword evidence="1" id="KW-0195">Cyclin</keyword>
<evidence type="ECO:0000313" key="3">
    <source>
        <dbReference type="EMBL" id="ODV95170.1"/>
    </source>
</evidence>
<dbReference type="GO" id="GO:0006357">
    <property type="term" value="P:regulation of transcription by RNA polymerase II"/>
    <property type="evidence" value="ECO:0007669"/>
    <property type="project" value="InterPro"/>
</dbReference>
<evidence type="ECO:0000259" key="2">
    <source>
        <dbReference type="SMART" id="SM00385"/>
    </source>
</evidence>
<dbReference type="SMART" id="SM00385">
    <property type="entry name" value="CYCLIN"/>
    <property type="match status" value="1"/>
</dbReference>
<dbReference type="InterPro" id="IPR006671">
    <property type="entry name" value="Cyclin_N"/>
</dbReference>
<organism evidence="3 4">
    <name type="scientific">Pachysolen tannophilus NRRL Y-2460</name>
    <dbReference type="NCBI Taxonomy" id="669874"/>
    <lineage>
        <taxon>Eukaryota</taxon>
        <taxon>Fungi</taxon>
        <taxon>Dikarya</taxon>
        <taxon>Ascomycota</taxon>
        <taxon>Saccharomycotina</taxon>
        <taxon>Pichiomycetes</taxon>
        <taxon>Pachysolenaceae</taxon>
        <taxon>Pachysolen</taxon>
    </lineage>
</organism>
<name>A0A1E4TTW6_PACTA</name>
<comment type="similarity">
    <text evidence="1">Belongs to the cyclin family.</text>
</comment>
<evidence type="ECO:0000256" key="1">
    <source>
        <dbReference type="RuleBase" id="RU000383"/>
    </source>
</evidence>
<evidence type="ECO:0000313" key="4">
    <source>
        <dbReference type="Proteomes" id="UP000094236"/>
    </source>
</evidence>
<keyword evidence="4" id="KW-1185">Reference proteome</keyword>
<sequence>SQKNFNDIYWPSLIDVGTNSWIFSIPDILHTTPSRLEGIPLEDEIARRYKGILFILKVTRDLNLFHVTIYTSCVYFHRFFMRRSFKHYHHYEVAAAAIFLACKVQENRRGYKELIIPVARHSSKNMNLVVDSNTKEYWKWKETIDRLEEKLMEVLCFDII</sequence>
<reference evidence="4" key="1">
    <citation type="submission" date="2016-05" db="EMBL/GenBank/DDBJ databases">
        <title>Comparative genomics of biotechnologically important yeasts.</title>
        <authorList>
            <consortium name="DOE Joint Genome Institute"/>
            <person name="Riley R."/>
            <person name="Haridas S."/>
            <person name="Wolfe K.H."/>
            <person name="Lopes M.R."/>
            <person name="Hittinger C.T."/>
            <person name="Goker M."/>
            <person name="Salamov A."/>
            <person name="Wisecaver J."/>
            <person name="Long T.M."/>
            <person name="Aerts A.L."/>
            <person name="Barry K."/>
            <person name="Choi C."/>
            <person name="Clum A."/>
            <person name="Coughlan A.Y."/>
            <person name="Deshpande S."/>
            <person name="Douglass A.P."/>
            <person name="Hanson S.J."/>
            <person name="Klenk H.-P."/>
            <person name="Labutti K."/>
            <person name="Lapidus A."/>
            <person name="Lindquist E."/>
            <person name="Lipzen A."/>
            <person name="Meier-Kolthoff J.P."/>
            <person name="Ohm R.A."/>
            <person name="Otillar R.P."/>
            <person name="Pangilinan J."/>
            <person name="Peng Y."/>
            <person name="Rokas A."/>
            <person name="Rosa C.A."/>
            <person name="Scheuner C."/>
            <person name="Sibirny A.A."/>
            <person name="Slot J.C."/>
            <person name="Stielow J.B."/>
            <person name="Sun H."/>
            <person name="Kurtzman C.P."/>
            <person name="Blackwell M."/>
            <person name="Grigoriev I.V."/>
            <person name="Jeffries T.W."/>
        </authorList>
    </citation>
    <scope>NUCLEOTIDE SEQUENCE [LARGE SCALE GENOMIC DNA]</scope>
    <source>
        <strain evidence="4">NRRL Y-2460</strain>
    </source>
</reference>
<accession>A0A1E4TTW6</accession>
<feature type="domain" description="Cyclin-like" evidence="2">
    <location>
        <begin position="53"/>
        <end position="153"/>
    </location>
</feature>
<dbReference type="Gene3D" id="1.10.472.10">
    <property type="entry name" value="Cyclin-like"/>
    <property type="match status" value="1"/>
</dbReference>
<feature type="non-terminal residue" evidence="3">
    <location>
        <position position="1"/>
    </location>
</feature>
<dbReference type="Proteomes" id="UP000094236">
    <property type="component" value="Unassembled WGS sequence"/>
</dbReference>
<dbReference type="PANTHER" id="PTHR10026">
    <property type="entry name" value="CYCLIN"/>
    <property type="match status" value="1"/>
</dbReference>
<dbReference type="STRING" id="669874.A0A1E4TTW6"/>
<dbReference type="InterPro" id="IPR043198">
    <property type="entry name" value="Cyclin/Ssn8"/>
</dbReference>
<proteinExistence type="inferred from homology"/>
<gene>
    <name evidence="3" type="ORF">PACTADRAFT_49915</name>
</gene>
<dbReference type="InterPro" id="IPR036915">
    <property type="entry name" value="Cyclin-like_sf"/>
</dbReference>
<dbReference type="OrthoDB" id="25002at2759"/>
<dbReference type="SUPFAM" id="SSF47954">
    <property type="entry name" value="Cyclin-like"/>
    <property type="match status" value="1"/>
</dbReference>
<dbReference type="EMBL" id="KV454014">
    <property type="protein sequence ID" value="ODV95170.1"/>
    <property type="molecule type" value="Genomic_DNA"/>
</dbReference>